<proteinExistence type="predicted"/>
<organism evidence="1 2">
    <name type="scientific">Bacillus mycoides</name>
    <dbReference type="NCBI Taxonomy" id="1405"/>
    <lineage>
        <taxon>Bacteria</taxon>
        <taxon>Bacillati</taxon>
        <taxon>Bacillota</taxon>
        <taxon>Bacilli</taxon>
        <taxon>Bacillales</taxon>
        <taxon>Bacillaceae</taxon>
        <taxon>Bacillus</taxon>
        <taxon>Bacillus cereus group</taxon>
    </lineage>
</organism>
<gene>
    <name evidence="1" type="ORF">DET55_1303</name>
</gene>
<evidence type="ECO:0000313" key="1">
    <source>
        <dbReference type="EMBL" id="REF24728.1"/>
    </source>
</evidence>
<dbReference type="AlphaFoldDB" id="A0A3D9U5F4"/>
<protein>
    <submittedName>
        <fullName evidence="1">Uncharacterized protein</fullName>
    </submittedName>
</protein>
<comment type="caution">
    <text evidence="1">The sequence shown here is derived from an EMBL/GenBank/DDBJ whole genome shotgun (WGS) entry which is preliminary data.</text>
</comment>
<name>A0A3D9U5F4_BACMY</name>
<dbReference type="RefSeq" id="WP_258550637.1">
    <property type="nucleotide sequence ID" value="NZ_QTTY01000030.1"/>
</dbReference>
<evidence type="ECO:0000313" key="2">
    <source>
        <dbReference type="Proteomes" id="UP000256530"/>
    </source>
</evidence>
<sequence length="40" mass="4631">MIKHEHAITLDELALSLGELILTFQNKEITEPIKSRFLHT</sequence>
<accession>A0A3D9U5F4</accession>
<dbReference type="Proteomes" id="UP000256530">
    <property type="component" value="Unassembled WGS sequence"/>
</dbReference>
<dbReference type="EMBL" id="QTTY01000030">
    <property type="protein sequence ID" value="REF24728.1"/>
    <property type="molecule type" value="Genomic_DNA"/>
</dbReference>
<reference evidence="1 2" key="1">
    <citation type="submission" date="2018-08" db="EMBL/GenBank/DDBJ databases">
        <title>Freshwater and sediment microbial communities from various areas in North America, analyzing microbe dynamics in response to fracking.</title>
        <authorList>
            <person name="Lamendella R."/>
        </authorList>
    </citation>
    <scope>NUCLEOTIDE SEQUENCE [LARGE SCALE GENOMIC DNA]</scope>
    <source>
        <strain evidence="1 2">DB-1</strain>
    </source>
</reference>